<keyword evidence="3" id="KW-0285">Flavoprotein</keyword>
<dbReference type="SMART" id="SM00450">
    <property type="entry name" value="RHOD"/>
    <property type="match status" value="1"/>
</dbReference>
<evidence type="ECO:0000256" key="2">
    <source>
        <dbReference type="ARBA" id="ARBA00009130"/>
    </source>
</evidence>
<dbReference type="InterPro" id="IPR004099">
    <property type="entry name" value="Pyr_nucl-diS_OxRdtase_dimer"/>
</dbReference>
<dbReference type="RefSeq" id="WP_085010755.1">
    <property type="nucleotide sequence ID" value="NZ_NAAD01000012.1"/>
</dbReference>
<name>A0A1X0Y2C8_9BACT</name>
<dbReference type="PRINTS" id="PR00368">
    <property type="entry name" value="FADPNR"/>
</dbReference>
<dbReference type="AlphaFoldDB" id="A0A1X0Y2C8"/>
<dbReference type="InterPro" id="IPR001763">
    <property type="entry name" value="Rhodanese-like_dom"/>
</dbReference>
<dbReference type="InterPro" id="IPR050260">
    <property type="entry name" value="FAD-bd_OxRdtase"/>
</dbReference>
<protein>
    <submittedName>
        <fullName evidence="8">Pyridine nucleotide-disulfide oxidoreductase</fullName>
    </submittedName>
</protein>
<comment type="cofactor">
    <cofactor evidence="1">
        <name>FAD</name>
        <dbReference type="ChEBI" id="CHEBI:57692"/>
    </cofactor>
</comment>
<dbReference type="PANTHER" id="PTHR43429">
    <property type="entry name" value="PYRIDINE NUCLEOTIDE-DISULFIDE OXIDOREDUCTASE DOMAIN-CONTAINING"/>
    <property type="match status" value="1"/>
</dbReference>
<evidence type="ECO:0000256" key="4">
    <source>
        <dbReference type="ARBA" id="ARBA00022827"/>
    </source>
</evidence>
<dbReference type="Gene3D" id="3.30.390.30">
    <property type="match status" value="1"/>
</dbReference>
<dbReference type="SUPFAM" id="SSF51905">
    <property type="entry name" value="FAD/NAD(P)-binding domain"/>
    <property type="match status" value="1"/>
</dbReference>
<evidence type="ECO:0000256" key="6">
    <source>
        <dbReference type="ARBA" id="ARBA00023284"/>
    </source>
</evidence>
<dbReference type="PROSITE" id="PS50206">
    <property type="entry name" value="RHODANESE_3"/>
    <property type="match status" value="1"/>
</dbReference>
<dbReference type="Gene3D" id="3.50.50.60">
    <property type="entry name" value="FAD/NAD(P)-binding domain"/>
    <property type="match status" value="2"/>
</dbReference>
<dbReference type="InterPro" id="IPR036188">
    <property type="entry name" value="FAD/NAD-bd_sf"/>
</dbReference>
<dbReference type="CDD" id="cd00158">
    <property type="entry name" value="RHOD"/>
    <property type="match status" value="1"/>
</dbReference>
<proteinExistence type="inferred from homology"/>
<dbReference type="Pfam" id="PF07992">
    <property type="entry name" value="Pyr_redox_2"/>
    <property type="match status" value="1"/>
</dbReference>
<reference evidence="8 9" key="1">
    <citation type="submission" date="2017-03" db="EMBL/GenBank/DDBJ databases">
        <title>Genome sequence of Geothermobacter sp. EPR-M, Deep-Sea Iron Reducer.</title>
        <authorList>
            <person name="Tully B."/>
            <person name="Savalia P."/>
            <person name="Abuyen K."/>
            <person name="Baughan C."/>
            <person name="Romero E."/>
            <person name="Ronkowski C."/>
            <person name="Torres B."/>
            <person name="Tremblay J."/>
            <person name="Trujillo A."/>
            <person name="Tyler M."/>
            <person name="Perez-Rodriguez I."/>
            <person name="Amend J."/>
        </authorList>
    </citation>
    <scope>NUCLEOTIDE SEQUENCE [LARGE SCALE GENOMIC DNA]</scope>
    <source>
        <strain evidence="8 9">EPR-M</strain>
    </source>
</reference>
<dbReference type="EMBL" id="NAAD01000012">
    <property type="protein sequence ID" value="ORJ59325.1"/>
    <property type="molecule type" value="Genomic_DNA"/>
</dbReference>
<dbReference type="InterPro" id="IPR016156">
    <property type="entry name" value="FAD/NAD-linked_Rdtase_dimer_sf"/>
</dbReference>
<dbReference type="OrthoDB" id="9769238at2"/>
<dbReference type="SUPFAM" id="SSF55424">
    <property type="entry name" value="FAD/NAD-linked reductases, dimerisation (C-terminal) domain"/>
    <property type="match status" value="1"/>
</dbReference>
<gene>
    <name evidence="8" type="ORF">B5V00_10555</name>
</gene>
<keyword evidence="6" id="KW-0676">Redox-active center</keyword>
<evidence type="ECO:0000259" key="7">
    <source>
        <dbReference type="PROSITE" id="PS50206"/>
    </source>
</evidence>
<dbReference type="GO" id="GO:0016491">
    <property type="term" value="F:oxidoreductase activity"/>
    <property type="evidence" value="ECO:0007669"/>
    <property type="project" value="UniProtKB-KW"/>
</dbReference>
<dbReference type="SUPFAM" id="SSF52821">
    <property type="entry name" value="Rhodanese/Cell cycle control phosphatase"/>
    <property type="match status" value="1"/>
</dbReference>
<dbReference type="PRINTS" id="PR00411">
    <property type="entry name" value="PNDRDTASEI"/>
</dbReference>
<evidence type="ECO:0000313" key="9">
    <source>
        <dbReference type="Proteomes" id="UP000193136"/>
    </source>
</evidence>
<comment type="caution">
    <text evidence="8">The sequence shown here is derived from an EMBL/GenBank/DDBJ whole genome shotgun (WGS) entry which is preliminary data.</text>
</comment>
<comment type="similarity">
    <text evidence="2">Belongs to the class-III pyridine nucleotide-disulfide oxidoreductase family.</text>
</comment>
<dbReference type="Proteomes" id="UP000193136">
    <property type="component" value="Unassembled WGS sequence"/>
</dbReference>
<keyword evidence="5" id="KW-0560">Oxidoreductase</keyword>
<keyword evidence="4" id="KW-0274">FAD</keyword>
<organism evidence="8 9">
    <name type="scientific">Geothermobacter hydrogeniphilus</name>
    <dbReference type="NCBI Taxonomy" id="1969733"/>
    <lineage>
        <taxon>Bacteria</taxon>
        <taxon>Pseudomonadati</taxon>
        <taxon>Thermodesulfobacteriota</taxon>
        <taxon>Desulfuromonadia</taxon>
        <taxon>Desulfuromonadales</taxon>
        <taxon>Geothermobacteraceae</taxon>
        <taxon>Geothermobacter</taxon>
    </lineage>
</organism>
<dbReference type="Pfam" id="PF02852">
    <property type="entry name" value="Pyr_redox_dim"/>
    <property type="match status" value="1"/>
</dbReference>
<evidence type="ECO:0000256" key="3">
    <source>
        <dbReference type="ARBA" id="ARBA00022630"/>
    </source>
</evidence>
<evidence type="ECO:0000256" key="1">
    <source>
        <dbReference type="ARBA" id="ARBA00001974"/>
    </source>
</evidence>
<dbReference type="Pfam" id="PF00581">
    <property type="entry name" value="Rhodanese"/>
    <property type="match status" value="1"/>
</dbReference>
<dbReference type="STRING" id="1969733.B5V00_10555"/>
<accession>A0A1X0Y2C8</accession>
<feature type="domain" description="Rhodanese" evidence="7">
    <location>
        <begin position="476"/>
        <end position="561"/>
    </location>
</feature>
<sequence length="564" mass="60963">MSTEPRTILIVGGVAAGMKTASRLRRLDSQARITVIERGRNLSYGACALPYVIAEEIAELDEVRRTPNGTLRDETFFARVKGVEVLTGCEAVAIDRERQQLRVRHLAEEREEERHYDQLVLATGSRPIIPPLPGVDLEGVQPLKRVEDAAAILDRLQPGARAVIVGGGLIGLEMAEALRARQLEVRLLEMQPQVLSGILDADLAEQVHRALRRNGVDLHLGEALQAIEGEDGRAVRVRTVAGSYPAELVILALGVTPNVELARESGLEIGISGAIAVNEHLQTSDPAIYAAGDCVESRHLINGHPLYLPLGSTANKHGRVVADSLCARTTYFPGILGSLLVKVFDLNVGRTGFSEQQAREAGFDPVSILAPSPDRVHSMPSARPILTRLTVDRASRRLLGAQIVGPGEVAKRIDVVATALSFGAGLNRFAQLDLGYAPPFSGAMDPLHQAANALRNKLDGLADSLSSLQLRQRLDAGEEILLLDVRSPDEYADVRIPGATLLPLGRLRSETAELPNDRLIVPFCKISLRGYEATRILLAAGFEKVAYLEGGILGWPFELERGQG</sequence>
<evidence type="ECO:0000256" key="5">
    <source>
        <dbReference type="ARBA" id="ARBA00023002"/>
    </source>
</evidence>
<evidence type="ECO:0000313" key="8">
    <source>
        <dbReference type="EMBL" id="ORJ59325.1"/>
    </source>
</evidence>
<dbReference type="InterPro" id="IPR036873">
    <property type="entry name" value="Rhodanese-like_dom_sf"/>
</dbReference>
<keyword evidence="9" id="KW-1185">Reference proteome</keyword>
<dbReference type="Gene3D" id="3.40.250.10">
    <property type="entry name" value="Rhodanese-like domain"/>
    <property type="match status" value="1"/>
</dbReference>
<dbReference type="PANTHER" id="PTHR43429:SF1">
    <property type="entry name" value="NAD(P)H SULFUR OXIDOREDUCTASE (COA-DEPENDENT)"/>
    <property type="match status" value="1"/>
</dbReference>
<dbReference type="InterPro" id="IPR023753">
    <property type="entry name" value="FAD/NAD-binding_dom"/>
</dbReference>